<dbReference type="SUPFAM" id="SSF52266">
    <property type="entry name" value="SGNH hydrolase"/>
    <property type="match status" value="1"/>
</dbReference>
<feature type="transmembrane region" description="Helical" evidence="1">
    <location>
        <begin position="7"/>
        <end position="26"/>
    </location>
</feature>
<dbReference type="InterPro" id="IPR036514">
    <property type="entry name" value="SGNH_hydro_sf"/>
</dbReference>
<dbReference type="Proteomes" id="UP001626536">
    <property type="component" value="Chromosome"/>
</dbReference>
<dbReference type="EMBL" id="CP136862">
    <property type="protein sequence ID" value="WOJ89394.1"/>
    <property type="molecule type" value="Genomic_DNA"/>
</dbReference>
<evidence type="ECO:0000313" key="2">
    <source>
        <dbReference type="EMBL" id="WOJ89394.1"/>
    </source>
</evidence>
<dbReference type="RefSeq" id="WP_407338833.1">
    <property type="nucleotide sequence ID" value="NZ_CP136862.1"/>
</dbReference>
<evidence type="ECO:0000256" key="1">
    <source>
        <dbReference type="SAM" id="Phobius"/>
    </source>
</evidence>
<dbReference type="GO" id="GO:0016787">
    <property type="term" value="F:hydrolase activity"/>
    <property type="evidence" value="ECO:0007669"/>
    <property type="project" value="UniProtKB-KW"/>
</dbReference>
<evidence type="ECO:0000313" key="3">
    <source>
        <dbReference type="Proteomes" id="UP001626536"/>
    </source>
</evidence>
<sequence>MASKLSLTLRLAALPILIWFVIWTETRHFPDYFRLLSIIFVFLLLADVASLARGKLRDLLLMVASLTFGAAVVEGVAYFIEPKQMIVSTDGYTVRRPVIGWGPGRAGLFHSEKIDPNTGAIIYSVDYTIDDNLLRQTRSSDTDPTIAFFGDSMTFGLGVNDADTLPQAFADALDRKGRVLNLAFGGYGPQQFLRALETGLFDPIIGPQPKLFVFMTTPWHAERTACKVSWVLHAPRYVVETDEVRFKGTCYEGASLSLQEWLWNSASYRTFVAPLGSKLTGDDIETYIRILLAAVRLAKEKYGAETVIPFMAAAGNYLPGTGFDNDAIIARLREGGALVLDVSLKKEEAAGAKIQIEGDGHPTPLANRLRAAMLKDLIETHASSALVSSQERAP</sequence>
<keyword evidence="1" id="KW-0472">Membrane</keyword>
<gene>
    <name evidence="2" type="ORF">RZS28_16580</name>
</gene>
<keyword evidence="3" id="KW-1185">Reference proteome</keyword>
<keyword evidence="1" id="KW-1133">Transmembrane helix</keyword>
<feature type="transmembrane region" description="Helical" evidence="1">
    <location>
        <begin position="59"/>
        <end position="80"/>
    </location>
</feature>
<dbReference type="Gene3D" id="3.40.50.1110">
    <property type="entry name" value="SGNH hydrolase"/>
    <property type="match status" value="1"/>
</dbReference>
<feature type="transmembrane region" description="Helical" evidence="1">
    <location>
        <begin position="32"/>
        <end position="52"/>
    </location>
</feature>
<keyword evidence="2" id="KW-0378">Hydrolase</keyword>
<reference evidence="2 3" key="1">
    <citation type="submission" date="2023-10" db="EMBL/GenBank/DDBJ databases">
        <title>Novel methanotroph of the genus Methylocapsa from a subarctic wetland.</title>
        <authorList>
            <person name="Belova S.E."/>
            <person name="Oshkin I.Y."/>
            <person name="Miroshnikov K."/>
            <person name="Dedysh S.N."/>
        </authorList>
    </citation>
    <scope>NUCLEOTIDE SEQUENCE [LARGE SCALE GENOMIC DNA]</scope>
    <source>
        <strain evidence="2 3">RX1</strain>
    </source>
</reference>
<dbReference type="EC" id="3.1.-.-" evidence="2"/>
<protein>
    <submittedName>
        <fullName evidence="2">SGNH/GDSL hydrolase family protein</fullName>
        <ecNumber evidence="2">3.1.-.-</ecNumber>
    </submittedName>
</protein>
<name>A0ABZ0HQ49_9HYPH</name>
<keyword evidence="1" id="KW-0812">Transmembrane</keyword>
<accession>A0ABZ0HQ49</accession>
<organism evidence="2 3">
    <name type="scientific">Methylocapsa polymorpha</name>
    <dbReference type="NCBI Taxonomy" id="3080828"/>
    <lineage>
        <taxon>Bacteria</taxon>
        <taxon>Pseudomonadati</taxon>
        <taxon>Pseudomonadota</taxon>
        <taxon>Alphaproteobacteria</taxon>
        <taxon>Hyphomicrobiales</taxon>
        <taxon>Beijerinckiaceae</taxon>
        <taxon>Methylocapsa</taxon>
    </lineage>
</organism>
<proteinExistence type="predicted"/>